<evidence type="ECO:0000313" key="6">
    <source>
        <dbReference type="Proteomes" id="UP000095085"/>
    </source>
</evidence>
<keyword evidence="6" id="KW-1185">Reference proteome</keyword>
<dbReference type="GO" id="GO:0004842">
    <property type="term" value="F:ubiquitin-protein transferase activity"/>
    <property type="evidence" value="ECO:0007669"/>
    <property type="project" value="TreeGrafter"/>
</dbReference>
<evidence type="ECO:0000256" key="2">
    <source>
        <dbReference type="ARBA" id="ARBA00023043"/>
    </source>
</evidence>
<dbReference type="InterPro" id="IPR002110">
    <property type="entry name" value="Ankyrin_rpt"/>
</dbReference>
<evidence type="ECO:0000256" key="1">
    <source>
        <dbReference type="ARBA" id="ARBA00022737"/>
    </source>
</evidence>
<evidence type="ECO:0000256" key="3">
    <source>
        <dbReference type="PROSITE-ProRule" id="PRU00023"/>
    </source>
</evidence>
<proteinExistence type="predicted"/>
<gene>
    <name evidence="5" type="ORF">HYPBUDRAFT_152908</name>
</gene>
<dbReference type="PROSITE" id="PS50088">
    <property type="entry name" value="ANK_REPEAT"/>
    <property type="match status" value="1"/>
</dbReference>
<dbReference type="Gene3D" id="1.25.40.20">
    <property type="entry name" value="Ankyrin repeat-containing domain"/>
    <property type="match status" value="1"/>
</dbReference>
<dbReference type="SMART" id="SM00248">
    <property type="entry name" value="ANK"/>
    <property type="match status" value="2"/>
</dbReference>
<dbReference type="RefSeq" id="XP_020075966.1">
    <property type="nucleotide sequence ID" value="XM_020221262.1"/>
</dbReference>
<protein>
    <submittedName>
        <fullName evidence="5">Ankyrin</fullName>
    </submittedName>
</protein>
<dbReference type="OrthoDB" id="19174at2759"/>
<evidence type="ECO:0000256" key="4">
    <source>
        <dbReference type="SAM" id="MobiDB-lite"/>
    </source>
</evidence>
<dbReference type="AlphaFoldDB" id="A0A1E4RI14"/>
<feature type="repeat" description="ANK" evidence="3">
    <location>
        <begin position="34"/>
        <end position="66"/>
    </location>
</feature>
<dbReference type="Proteomes" id="UP000095085">
    <property type="component" value="Unassembled WGS sequence"/>
</dbReference>
<dbReference type="InterPro" id="IPR036770">
    <property type="entry name" value="Ankyrin_rpt-contain_sf"/>
</dbReference>
<feature type="region of interest" description="Disordered" evidence="4">
    <location>
        <begin position="200"/>
        <end position="219"/>
    </location>
</feature>
<name>A0A1E4RI14_9ASCO</name>
<dbReference type="GeneID" id="30995811"/>
<sequence length="219" mass="24440">MVSNIWVAAADNQVEIVKSHIDSGAFSANSKDPNGYTPIHAAASYGHILLLKYLIEKGGDINIQDTEGDTPLHHVEDLKTAKYIVEELNANYKIKNNDNQTPAAYIEEENEFPDIAQYLISLAHGQPAANAAAEQNAFIESLPRPGNIDGHEIRYTLENETEEDAPVDDEERRKKIEAILNSENPEEALRDLVTSAVREGFANYNQQQQDEPSLKKRKD</sequence>
<dbReference type="EMBL" id="KV454541">
    <property type="protein sequence ID" value="ODV66899.1"/>
    <property type="molecule type" value="Genomic_DNA"/>
</dbReference>
<dbReference type="STRING" id="984485.A0A1E4RI14"/>
<keyword evidence="2 3" id="KW-0040">ANK repeat</keyword>
<dbReference type="PROSITE" id="PS50297">
    <property type="entry name" value="ANK_REP_REGION"/>
    <property type="match status" value="1"/>
</dbReference>
<dbReference type="PANTHER" id="PTHR24171">
    <property type="entry name" value="ANKYRIN REPEAT DOMAIN-CONTAINING PROTEIN 39-RELATED"/>
    <property type="match status" value="1"/>
</dbReference>
<dbReference type="GO" id="GO:0085020">
    <property type="term" value="P:protein K6-linked ubiquitination"/>
    <property type="evidence" value="ECO:0007669"/>
    <property type="project" value="TreeGrafter"/>
</dbReference>
<evidence type="ECO:0000313" key="5">
    <source>
        <dbReference type="EMBL" id="ODV66899.1"/>
    </source>
</evidence>
<reference evidence="6" key="1">
    <citation type="submission" date="2016-05" db="EMBL/GenBank/DDBJ databases">
        <title>Comparative genomics of biotechnologically important yeasts.</title>
        <authorList>
            <consortium name="DOE Joint Genome Institute"/>
            <person name="Riley R."/>
            <person name="Haridas S."/>
            <person name="Wolfe K.H."/>
            <person name="Lopes M.R."/>
            <person name="Hittinger C.T."/>
            <person name="Goker M."/>
            <person name="Salamov A."/>
            <person name="Wisecaver J."/>
            <person name="Long T.M."/>
            <person name="Aerts A.L."/>
            <person name="Barry K."/>
            <person name="Choi C."/>
            <person name="Clum A."/>
            <person name="Coughlan A.Y."/>
            <person name="Deshpande S."/>
            <person name="Douglass A.P."/>
            <person name="Hanson S.J."/>
            <person name="Klenk H.-P."/>
            <person name="Labutti K."/>
            <person name="Lapidus A."/>
            <person name="Lindquist E."/>
            <person name="Lipzen A."/>
            <person name="Meier-Kolthoff J.P."/>
            <person name="Ohm R.A."/>
            <person name="Otillar R.P."/>
            <person name="Pangilinan J."/>
            <person name="Peng Y."/>
            <person name="Rokas A."/>
            <person name="Rosa C.A."/>
            <person name="Scheuner C."/>
            <person name="Sibirny A.A."/>
            <person name="Slot J.C."/>
            <person name="Stielow J.B."/>
            <person name="Sun H."/>
            <person name="Kurtzman C.P."/>
            <person name="Blackwell M."/>
            <person name="Grigoriev I.V."/>
            <person name="Jeffries T.W."/>
        </authorList>
    </citation>
    <scope>NUCLEOTIDE SEQUENCE [LARGE SCALE GENOMIC DNA]</scope>
    <source>
        <strain evidence="6">NRRL Y-1933</strain>
    </source>
</reference>
<keyword evidence="1" id="KW-0677">Repeat</keyword>
<dbReference type="PANTHER" id="PTHR24171:SF8">
    <property type="entry name" value="BRCA1-ASSOCIATED RING DOMAIN PROTEIN 1"/>
    <property type="match status" value="1"/>
</dbReference>
<organism evidence="5 6">
    <name type="scientific">Hyphopichia burtonii NRRL Y-1933</name>
    <dbReference type="NCBI Taxonomy" id="984485"/>
    <lineage>
        <taxon>Eukaryota</taxon>
        <taxon>Fungi</taxon>
        <taxon>Dikarya</taxon>
        <taxon>Ascomycota</taxon>
        <taxon>Saccharomycotina</taxon>
        <taxon>Pichiomycetes</taxon>
        <taxon>Debaryomycetaceae</taxon>
        <taxon>Hyphopichia</taxon>
    </lineage>
</organism>
<dbReference type="SUPFAM" id="SSF48403">
    <property type="entry name" value="Ankyrin repeat"/>
    <property type="match status" value="1"/>
</dbReference>
<accession>A0A1E4RI14</accession>
<dbReference type="Pfam" id="PF12796">
    <property type="entry name" value="Ank_2"/>
    <property type="match status" value="1"/>
</dbReference>